<name>A0ABX4EWA2_9BORD</name>
<dbReference type="EMBL" id="NEVR01000004">
    <property type="protein sequence ID" value="OZI58714.1"/>
    <property type="molecule type" value="Genomic_DNA"/>
</dbReference>
<reference evidence="2 3" key="1">
    <citation type="submission" date="2017-05" db="EMBL/GenBank/DDBJ databases">
        <title>Complete and WGS of Bordetella genogroups.</title>
        <authorList>
            <person name="Spilker T."/>
            <person name="Lipuma J."/>
        </authorList>
    </citation>
    <scope>NUCLEOTIDE SEQUENCE [LARGE SCALE GENOMIC DNA]</scope>
    <source>
        <strain evidence="2 3">AU9795</strain>
    </source>
</reference>
<sequence length="242" mass="25429">MTTESQATTGNTPTDPGTQQPAGDTSALLDTSTTTAAPATEQQQQAKPEGGDAPADGTPEGQDGATTTDPNAAKPDDQSDDAGKATGAPEQYEDFVAPEGVQLDGELVGDLKTLAKELNLSQSDAQRVADLGPKLMQKLQNQQAEFFNQMREQWADQTRGDSELGGDAFEANLGVAKKALAEFGTPELNTLLKDTGVGNHPEMIRLLHRIGKKISSDSFVPGNSTAHAPQQGLAQKLYGNPK</sequence>
<keyword evidence="3" id="KW-1185">Reference proteome</keyword>
<feature type="compositionally biased region" description="Polar residues" evidence="1">
    <location>
        <begin position="1"/>
        <end position="23"/>
    </location>
</feature>
<protein>
    <recommendedName>
        <fullName evidence="4">Peptidase</fullName>
    </recommendedName>
</protein>
<feature type="compositionally biased region" description="Low complexity" evidence="1">
    <location>
        <begin position="24"/>
        <end position="48"/>
    </location>
</feature>
<evidence type="ECO:0000313" key="3">
    <source>
        <dbReference type="Proteomes" id="UP000216354"/>
    </source>
</evidence>
<organism evidence="2 3">
    <name type="scientific">Bordetella genomosp. 1</name>
    <dbReference type="NCBI Taxonomy" id="1395607"/>
    <lineage>
        <taxon>Bacteria</taxon>
        <taxon>Pseudomonadati</taxon>
        <taxon>Pseudomonadota</taxon>
        <taxon>Betaproteobacteria</taxon>
        <taxon>Burkholderiales</taxon>
        <taxon>Alcaligenaceae</taxon>
        <taxon>Bordetella</taxon>
    </lineage>
</organism>
<proteinExistence type="predicted"/>
<gene>
    <name evidence="2" type="ORF">CAL27_18705</name>
</gene>
<evidence type="ECO:0000256" key="1">
    <source>
        <dbReference type="SAM" id="MobiDB-lite"/>
    </source>
</evidence>
<feature type="compositionally biased region" description="Polar residues" evidence="1">
    <location>
        <begin position="218"/>
        <end position="228"/>
    </location>
</feature>
<accession>A0ABX4EWA2</accession>
<feature type="region of interest" description="Disordered" evidence="1">
    <location>
        <begin position="1"/>
        <end position="100"/>
    </location>
</feature>
<dbReference type="RefSeq" id="WP_094832438.1">
    <property type="nucleotide sequence ID" value="NZ_NEVR01000004.1"/>
</dbReference>
<feature type="region of interest" description="Disordered" evidence="1">
    <location>
        <begin position="218"/>
        <end position="242"/>
    </location>
</feature>
<feature type="compositionally biased region" description="Basic and acidic residues" evidence="1">
    <location>
        <begin position="74"/>
        <end position="83"/>
    </location>
</feature>
<evidence type="ECO:0000313" key="2">
    <source>
        <dbReference type="EMBL" id="OZI58714.1"/>
    </source>
</evidence>
<comment type="caution">
    <text evidence="2">The sequence shown here is derived from an EMBL/GenBank/DDBJ whole genome shotgun (WGS) entry which is preliminary data.</text>
</comment>
<dbReference type="Proteomes" id="UP000216354">
    <property type="component" value="Unassembled WGS sequence"/>
</dbReference>
<evidence type="ECO:0008006" key="4">
    <source>
        <dbReference type="Google" id="ProtNLM"/>
    </source>
</evidence>